<dbReference type="InterPro" id="IPR023186">
    <property type="entry name" value="IUNH"/>
</dbReference>
<evidence type="ECO:0000256" key="2">
    <source>
        <dbReference type="ARBA" id="ARBA00023295"/>
    </source>
</evidence>
<dbReference type="GO" id="GO:0016787">
    <property type="term" value="F:hydrolase activity"/>
    <property type="evidence" value="ECO:0007669"/>
    <property type="project" value="UniProtKB-KW"/>
</dbReference>
<gene>
    <name evidence="4" type="ORF">HMPREF9248_0867</name>
</gene>
<comment type="caution">
    <text evidence="4">The sequence shown here is derived from an EMBL/GenBank/DDBJ whole genome shotgun (WGS) entry which is preliminary data.</text>
</comment>
<dbReference type="InterPro" id="IPR036452">
    <property type="entry name" value="Ribo_hydro-like"/>
</dbReference>
<keyword evidence="1 4" id="KW-0378">Hydrolase</keyword>
<feature type="domain" description="Inosine/uridine-preferring nucleoside hydrolase" evidence="3">
    <location>
        <begin position="3"/>
        <end position="304"/>
    </location>
</feature>
<dbReference type="Gene3D" id="3.90.245.10">
    <property type="entry name" value="Ribonucleoside hydrolase-like"/>
    <property type="match status" value="1"/>
</dbReference>
<name>A0ABP2IY26_9ACTN</name>
<dbReference type="PANTHER" id="PTHR12304:SF4">
    <property type="entry name" value="URIDINE NUCLEOSIDASE"/>
    <property type="match status" value="1"/>
</dbReference>
<sequence>MKMILDLDTGIDDTFALMYAIANPDIQLLGVTGSFGNVTRDQGIHNDLALLSMVGHQEIPVFKGECHPLFADHFTVSEGCEIFHGKNGTGDVEIPAKSIGSVQPQSAIDFIIQSVKTYGKDVTLVPTGSLTTMARVIQQAPELISKMHIVMMGGAAIQAGNNDKFAECNIAQDPDAADVVLSSGADITMVGLDVTMQTYTTQAFINKVRALGNTQATFFADMCDFYIKASNPYVPACAQDTFVLHDPLAVGVAFNPQYVRCVDVPLRVDTEEPGRGRIISDPLEVMAKKTPVHVALEVQNETFVSHLEETLYSFFSSFSEKE</sequence>
<reference evidence="4 5" key="1">
    <citation type="submission" date="2010-08" db="EMBL/GenBank/DDBJ databases">
        <authorList>
            <person name="Durkin A.S."/>
            <person name="Madupu R."/>
            <person name="Torralba M."/>
            <person name="Gillis M."/>
            <person name="Methe B."/>
            <person name="Sutton G."/>
            <person name="Nelson K.E."/>
        </authorList>
    </citation>
    <scope>NUCLEOTIDE SEQUENCE [LARGE SCALE GENOMIC DNA]</scope>
    <source>
        <strain evidence="4 5">PB189-T1-4</strain>
    </source>
</reference>
<dbReference type="EMBL" id="AEDQ01000023">
    <property type="protein sequence ID" value="EFL43975.1"/>
    <property type="molecule type" value="Genomic_DNA"/>
</dbReference>
<dbReference type="SUPFAM" id="SSF53590">
    <property type="entry name" value="Nucleoside hydrolase"/>
    <property type="match status" value="1"/>
</dbReference>
<evidence type="ECO:0000313" key="4">
    <source>
        <dbReference type="EMBL" id="EFL43975.1"/>
    </source>
</evidence>
<evidence type="ECO:0000259" key="3">
    <source>
        <dbReference type="Pfam" id="PF01156"/>
    </source>
</evidence>
<keyword evidence="2" id="KW-0326">Glycosidase</keyword>
<dbReference type="CDD" id="cd02650">
    <property type="entry name" value="nuc_hydro_CaPnhB"/>
    <property type="match status" value="1"/>
</dbReference>
<accession>A0ABP2IY26</accession>
<organism evidence="4 5">
    <name type="scientific">Fannyhessea vaginae PB189-T1-4</name>
    <dbReference type="NCBI Taxonomy" id="866774"/>
    <lineage>
        <taxon>Bacteria</taxon>
        <taxon>Bacillati</taxon>
        <taxon>Actinomycetota</taxon>
        <taxon>Coriobacteriia</taxon>
        <taxon>Coriobacteriales</taxon>
        <taxon>Atopobiaceae</taxon>
        <taxon>Fannyhessea</taxon>
    </lineage>
</organism>
<evidence type="ECO:0000256" key="1">
    <source>
        <dbReference type="ARBA" id="ARBA00022801"/>
    </source>
</evidence>
<dbReference type="InterPro" id="IPR001910">
    <property type="entry name" value="Inosine/uridine_hydrolase_dom"/>
</dbReference>
<proteinExistence type="predicted"/>
<dbReference type="RefSeq" id="WP_006304336.1">
    <property type="nucleotide sequence ID" value="NZ_AEDQ01000023.1"/>
</dbReference>
<evidence type="ECO:0000313" key="5">
    <source>
        <dbReference type="Proteomes" id="UP000004431"/>
    </source>
</evidence>
<dbReference type="PANTHER" id="PTHR12304">
    <property type="entry name" value="INOSINE-URIDINE PREFERRING NUCLEOSIDE HYDROLASE"/>
    <property type="match status" value="1"/>
</dbReference>
<dbReference type="Pfam" id="PF01156">
    <property type="entry name" value="IU_nuc_hydro"/>
    <property type="match status" value="1"/>
</dbReference>
<dbReference type="Proteomes" id="UP000004431">
    <property type="component" value="Unassembled WGS sequence"/>
</dbReference>
<keyword evidence="5" id="KW-1185">Reference proteome</keyword>
<protein>
    <submittedName>
        <fullName evidence="4">Inosine-uridine preferring nucleoside hydrolase</fullName>
    </submittedName>
</protein>